<evidence type="ECO:0000256" key="1">
    <source>
        <dbReference type="SAM" id="MobiDB-lite"/>
    </source>
</evidence>
<keyword evidence="2" id="KW-0812">Transmembrane</keyword>
<gene>
    <name evidence="3" type="ORF">F4562_002642</name>
</gene>
<accession>A0A7W9MG78</accession>
<feature type="compositionally biased region" description="Low complexity" evidence="1">
    <location>
        <begin position="514"/>
        <end position="526"/>
    </location>
</feature>
<sequence length="716" mass="72717">MTWPEGGSGVAQPWAVPSDDSASYDWYAEPEDDLPLPPAGSPAGAAAPWEFAAPGRQGDARPAPDDWAGPSTPSEPVPFVWPTPPGPDDPPPGPEHPSGPPWRGASGTGSPWQGLDETTAPSWPVPSEQEGFPPPNDSPGQTTGSSQPASPGPADPPGPPWRDTPAAPIVPGAPPWQPPPAFTAAAAGMQVWPSPGDGTPWPAATGEPVWSGPEEPAGRPDDPGQARRPDAPGDAAHPDTPGEPARPGEPGDVAVWPPSAVSPDGSGESTARVHRSDPALPGTGEPAVPPVTVPGPHVSDQGPASGSGVHGAEAASITGSGVHRADTPPAAEPEQRPTPAAEPEPVSQAPVPPAVPPAEAAAHTTAPATAPASEAPAPPSDFLAEATPPGGIPAIPPPFPAASPPLAASPPPTATAPQAPAMPPAATLPPVASATSAEPPTASSASTVSTEPPMTRGPFTPLSEFTPDPPPPPAEPQPKKRASTMLIAAVVTVVVAGIGTGAFFAYRTFNAGQTTASAPSSAGSTDSADELDITSEPEPINTAMLNSERTDPGAMTVAAAFEKKVTVAGTTFTRVKTDVTEQCHRAAADAFAIALRGNDCRRVLRATYVDRKKQYAVTTGIAVLPTRESAITVDKEKNLDGNVWFRGLPAKAGSGADRVHIAGGYAAGMVWGRYIVFSYATFSDGRTPTEKEKDLGRISGAFRDQTAKAVERRVTS</sequence>
<keyword evidence="2" id="KW-0472">Membrane</keyword>
<name>A0A7W9MG78_9ACTN</name>
<feature type="region of interest" description="Disordered" evidence="1">
    <location>
        <begin position="1"/>
        <end position="480"/>
    </location>
</feature>
<evidence type="ECO:0000313" key="4">
    <source>
        <dbReference type="Proteomes" id="UP000540685"/>
    </source>
</evidence>
<dbReference type="EMBL" id="JACHMP010000001">
    <property type="protein sequence ID" value="MBB5819580.1"/>
    <property type="molecule type" value="Genomic_DNA"/>
</dbReference>
<feature type="compositionally biased region" description="Pro residues" evidence="1">
    <location>
        <begin position="150"/>
        <end position="162"/>
    </location>
</feature>
<dbReference type="RefSeq" id="WP_184538279.1">
    <property type="nucleotide sequence ID" value="NZ_JACHMP010000001.1"/>
</dbReference>
<keyword evidence="4" id="KW-1185">Reference proteome</keyword>
<feature type="transmembrane region" description="Helical" evidence="2">
    <location>
        <begin position="485"/>
        <end position="506"/>
    </location>
</feature>
<feature type="compositionally biased region" description="Pro residues" evidence="1">
    <location>
        <begin position="467"/>
        <end position="476"/>
    </location>
</feature>
<feature type="compositionally biased region" description="Basic and acidic residues" evidence="1">
    <location>
        <begin position="216"/>
        <end position="231"/>
    </location>
</feature>
<feature type="compositionally biased region" description="Low complexity" evidence="1">
    <location>
        <begin position="428"/>
        <end position="453"/>
    </location>
</feature>
<keyword evidence="2" id="KW-1133">Transmembrane helix</keyword>
<evidence type="ECO:0000256" key="2">
    <source>
        <dbReference type="SAM" id="Phobius"/>
    </source>
</evidence>
<organism evidence="3 4">
    <name type="scientific">Streptosporangium becharense</name>
    <dbReference type="NCBI Taxonomy" id="1816182"/>
    <lineage>
        <taxon>Bacteria</taxon>
        <taxon>Bacillati</taxon>
        <taxon>Actinomycetota</taxon>
        <taxon>Actinomycetes</taxon>
        <taxon>Streptosporangiales</taxon>
        <taxon>Streptosporangiaceae</taxon>
        <taxon>Streptosporangium</taxon>
    </lineage>
</organism>
<feature type="compositionally biased region" description="Low complexity" evidence="1">
    <location>
        <begin position="339"/>
        <end position="349"/>
    </location>
</feature>
<feature type="region of interest" description="Disordered" evidence="1">
    <location>
        <begin position="514"/>
        <end position="536"/>
    </location>
</feature>
<reference evidence="3 4" key="1">
    <citation type="submission" date="2020-08" db="EMBL/GenBank/DDBJ databases">
        <title>Sequencing the genomes of 1000 actinobacteria strains.</title>
        <authorList>
            <person name="Klenk H.-P."/>
        </authorList>
    </citation>
    <scope>NUCLEOTIDE SEQUENCE [LARGE SCALE GENOMIC DNA]</scope>
    <source>
        <strain evidence="3 4">DSM 46887</strain>
    </source>
</reference>
<feature type="compositionally biased region" description="Low complexity" evidence="1">
    <location>
        <begin position="357"/>
        <end position="375"/>
    </location>
</feature>
<dbReference type="AlphaFoldDB" id="A0A7W9MG78"/>
<feature type="compositionally biased region" description="Pro residues" evidence="1">
    <location>
        <begin position="73"/>
        <end position="100"/>
    </location>
</feature>
<protein>
    <submittedName>
        <fullName evidence="3">Uncharacterized protein</fullName>
    </submittedName>
</protein>
<proteinExistence type="predicted"/>
<feature type="compositionally biased region" description="Pro residues" evidence="1">
    <location>
        <begin position="390"/>
        <end position="427"/>
    </location>
</feature>
<comment type="caution">
    <text evidence="3">The sequence shown here is derived from an EMBL/GenBank/DDBJ whole genome shotgun (WGS) entry which is preliminary data.</text>
</comment>
<feature type="compositionally biased region" description="Pro residues" evidence="1">
    <location>
        <begin position="171"/>
        <end position="181"/>
    </location>
</feature>
<feature type="compositionally biased region" description="Low complexity" evidence="1">
    <location>
        <begin position="41"/>
        <end position="54"/>
    </location>
</feature>
<dbReference type="Proteomes" id="UP000540685">
    <property type="component" value="Unassembled WGS sequence"/>
</dbReference>
<evidence type="ECO:0000313" key="3">
    <source>
        <dbReference type="EMBL" id="MBB5819580.1"/>
    </source>
</evidence>